<evidence type="ECO:0000256" key="2">
    <source>
        <dbReference type="ARBA" id="ARBA00022485"/>
    </source>
</evidence>
<dbReference type="Gene3D" id="1.10.1060.10">
    <property type="entry name" value="Alpha-helical ferredoxin"/>
    <property type="match status" value="1"/>
</dbReference>
<dbReference type="Pfam" id="PF13183">
    <property type="entry name" value="Fer4_8"/>
    <property type="match status" value="1"/>
</dbReference>
<feature type="compositionally biased region" description="Basic and acidic residues" evidence="8">
    <location>
        <begin position="55"/>
        <end position="69"/>
    </location>
</feature>
<evidence type="ECO:0000259" key="9">
    <source>
        <dbReference type="PROSITE" id="PS51379"/>
    </source>
</evidence>
<dbReference type="InterPro" id="IPR024185">
    <property type="entry name" value="FTHF_cligase-like_sf"/>
</dbReference>
<reference evidence="10" key="2">
    <citation type="submission" date="2021-08" db="EMBL/GenBank/DDBJ databases">
        <authorList>
            <person name="Tani A."/>
            <person name="Ola A."/>
            <person name="Ogura Y."/>
            <person name="Katsura K."/>
            <person name="Hayashi T."/>
        </authorList>
    </citation>
    <scope>NUCLEOTIDE SEQUENCE</scope>
    <source>
        <strain evidence="10">DSM 19015</strain>
    </source>
</reference>
<keyword evidence="11" id="KW-1185">Reference proteome</keyword>
<keyword evidence="5" id="KW-0249">Electron transport</keyword>
<dbReference type="RefSeq" id="WP_238243266.1">
    <property type="nucleotide sequence ID" value="NZ_BPQP01000018.1"/>
</dbReference>
<keyword evidence="6" id="KW-0408">Iron</keyword>
<name>A0ABQ4RTI0_9HYPH</name>
<keyword evidence="7" id="KW-0411">Iron-sulfur</keyword>
<feature type="compositionally biased region" description="Basic and acidic residues" evidence="8">
    <location>
        <begin position="17"/>
        <end position="41"/>
    </location>
</feature>
<evidence type="ECO:0000256" key="1">
    <source>
        <dbReference type="ARBA" id="ARBA00022448"/>
    </source>
</evidence>
<feature type="domain" description="4Fe-4S ferredoxin-type" evidence="9">
    <location>
        <begin position="363"/>
        <end position="384"/>
    </location>
</feature>
<comment type="caution">
    <text evidence="10">The sequence shown here is derived from an EMBL/GenBank/DDBJ whole genome shotgun (WGS) entry which is preliminary data.</text>
</comment>
<dbReference type="InterPro" id="IPR009051">
    <property type="entry name" value="Helical_ferredxn"/>
</dbReference>
<dbReference type="InterPro" id="IPR024569">
    <property type="entry name" value="LutB_C"/>
</dbReference>
<protein>
    <submittedName>
        <fullName evidence="10">Lactate utilization protein B</fullName>
    </submittedName>
</protein>
<dbReference type="InterPro" id="IPR037171">
    <property type="entry name" value="NagB/RpiA_transferase-like"/>
</dbReference>
<dbReference type="Gene3D" id="3.40.50.10420">
    <property type="entry name" value="NagB/RpiA/CoA transferase-like"/>
    <property type="match status" value="1"/>
</dbReference>
<proteinExistence type="predicted"/>
<dbReference type="Proteomes" id="UP001055125">
    <property type="component" value="Unassembled WGS sequence"/>
</dbReference>
<dbReference type="PROSITE" id="PS51379">
    <property type="entry name" value="4FE4S_FER_2"/>
    <property type="match status" value="1"/>
</dbReference>
<dbReference type="PANTHER" id="PTHR47153">
    <property type="entry name" value="LACTATE UTILIZATION PROTEIN B"/>
    <property type="match status" value="1"/>
</dbReference>
<dbReference type="InterPro" id="IPR003741">
    <property type="entry name" value="LUD_dom"/>
</dbReference>
<evidence type="ECO:0000256" key="7">
    <source>
        <dbReference type="ARBA" id="ARBA00023014"/>
    </source>
</evidence>
<dbReference type="InterPro" id="IPR017900">
    <property type="entry name" value="4Fe4S_Fe_S_CS"/>
</dbReference>
<keyword evidence="2" id="KW-0004">4Fe-4S</keyword>
<gene>
    <name evidence="10" type="primary">lutB</name>
    <name evidence="10" type="ORF">OCOJLMKI_1282</name>
</gene>
<dbReference type="Pfam" id="PF11870">
    <property type="entry name" value="LutB_C"/>
    <property type="match status" value="1"/>
</dbReference>
<dbReference type="PROSITE" id="PS00198">
    <property type="entry name" value="4FE4S_FER_1"/>
    <property type="match status" value="1"/>
</dbReference>
<dbReference type="SUPFAM" id="SSF46548">
    <property type="entry name" value="alpha-helical ferredoxin"/>
    <property type="match status" value="1"/>
</dbReference>
<evidence type="ECO:0000256" key="4">
    <source>
        <dbReference type="ARBA" id="ARBA00022737"/>
    </source>
</evidence>
<dbReference type="InterPro" id="IPR004452">
    <property type="entry name" value="LutB/LldF"/>
</dbReference>
<accession>A0ABQ4RTI0</accession>
<feature type="region of interest" description="Disordered" evidence="8">
    <location>
        <begin position="1"/>
        <end position="69"/>
    </location>
</feature>
<keyword evidence="3" id="KW-0479">Metal-binding</keyword>
<sequence>MSADDLNLRSGASNRDGLIHPEVAKANDESERGQDGQRLTHAEGASRPISAAPKAAREPQPRGAKIRGDRPIDQAEAAERFLAAPLHQKAHDERLWDVRKKRDVATHGIPEWEELRELASAIKAHTLSRLDEYLEQFEAQAKANGVHVHWAADGAEHNRLVHRLLKDHGARSLIKSKSMLTEECGFRHYMAGTGIEVIETDLGERIQQLDDEEPSHVVMPAVHKTRLDVAEVFAKTMGTDPENDDAHYLAESQRMHTRPLILEADAGLTGCNFAVAETGTVVTCTNEGNADLSGNVPRLQIHSIGIEKLIPRTEHLGVFIRLLSRSALGSPITQYTSHFRKPRPGTEMHMVLVDNGRSERLGMEEFWTSLKCIRCGACMNTCPVYRRSGGLSYGATYSGPIGLIIDPTFNKRKYSTLPFSSTMNGSCTNVCPVKINIHEQIFAWRKVLAEEHQIPLLKQGMMKAAGQVLSRPAAYRAAIGAADSALRHLPRFAVYNPLNTWGKGREMPETPRQSFHAWYRQNRMGKGTGQ</sequence>
<dbReference type="EMBL" id="BPQP01000018">
    <property type="protein sequence ID" value="GJD94081.1"/>
    <property type="molecule type" value="Genomic_DNA"/>
</dbReference>
<dbReference type="SUPFAM" id="SSF100950">
    <property type="entry name" value="NagB/RpiA/CoA transferase-like"/>
    <property type="match status" value="1"/>
</dbReference>
<evidence type="ECO:0000256" key="3">
    <source>
        <dbReference type="ARBA" id="ARBA00022723"/>
    </source>
</evidence>
<evidence type="ECO:0000256" key="6">
    <source>
        <dbReference type="ARBA" id="ARBA00023004"/>
    </source>
</evidence>
<organism evidence="10 11">
    <name type="scientific">Methylobacterium iners</name>
    <dbReference type="NCBI Taxonomy" id="418707"/>
    <lineage>
        <taxon>Bacteria</taxon>
        <taxon>Pseudomonadati</taxon>
        <taxon>Pseudomonadota</taxon>
        <taxon>Alphaproteobacteria</taxon>
        <taxon>Hyphomicrobiales</taxon>
        <taxon>Methylobacteriaceae</taxon>
        <taxon>Methylobacterium</taxon>
    </lineage>
</organism>
<dbReference type="Pfam" id="PF02589">
    <property type="entry name" value="LUD_dom"/>
    <property type="match status" value="1"/>
</dbReference>
<evidence type="ECO:0000313" key="10">
    <source>
        <dbReference type="EMBL" id="GJD94081.1"/>
    </source>
</evidence>
<evidence type="ECO:0000256" key="5">
    <source>
        <dbReference type="ARBA" id="ARBA00022982"/>
    </source>
</evidence>
<dbReference type="PANTHER" id="PTHR47153:SF2">
    <property type="entry name" value="LACTATE UTILIZATION PROTEIN B"/>
    <property type="match status" value="1"/>
</dbReference>
<evidence type="ECO:0000313" key="11">
    <source>
        <dbReference type="Proteomes" id="UP001055125"/>
    </source>
</evidence>
<evidence type="ECO:0000256" key="8">
    <source>
        <dbReference type="SAM" id="MobiDB-lite"/>
    </source>
</evidence>
<reference evidence="10" key="1">
    <citation type="journal article" date="2021" name="Front. Microbiol.">
        <title>Comprehensive Comparative Genomics and Phenotyping of Methylobacterium Species.</title>
        <authorList>
            <person name="Alessa O."/>
            <person name="Ogura Y."/>
            <person name="Fujitani Y."/>
            <person name="Takami H."/>
            <person name="Hayashi T."/>
            <person name="Sahin N."/>
            <person name="Tani A."/>
        </authorList>
    </citation>
    <scope>NUCLEOTIDE SEQUENCE</scope>
    <source>
        <strain evidence="10">DSM 19015</strain>
    </source>
</reference>
<dbReference type="InterPro" id="IPR017896">
    <property type="entry name" value="4Fe4S_Fe-S-bd"/>
</dbReference>
<keyword evidence="4" id="KW-0677">Repeat</keyword>
<keyword evidence="1" id="KW-0813">Transport</keyword>